<reference evidence="2 3" key="1">
    <citation type="submission" date="2021-06" db="EMBL/GenBank/DDBJ databases">
        <title>Caerostris extrusa draft genome.</title>
        <authorList>
            <person name="Kono N."/>
            <person name="Arakawa K."/>
        </authorList>
    </citation>
    <scope>NUCLEOTIDE SEQUENCE [LARGE SCALE GENOMIC DNA]</scope>
</reference>
<feature type="region of interest" description="Disordered" evidence="1">
    <location>
        <begin position="47"/>
        <end position="86"/>
    </location>
</feature>
<dbReference type="Proteomes" id="UP001054945">
    <property type="component" value="Unassembled WGS sequence"/>
</dbReference>
<feature type="compositionally biased region" description="Acidic residues" evidence="1">
    <location>
        <begin position="1"/>
        <end position="10"/>
    </location>
</feature>
<dbReference type="AlphaFoldDB" id="A0AAV4RZZ3"/>
<evidence type="ECO:0000256" key="1">
    <source>
        <dbReference type="SAM" id="MobiDB-lite"/>
    </source>
</evidence>
<protein>
    <submittedName>
        <fullName evidence="2">Uncharacterized protein</fullName>
    </submittedName>
</protein>
<feature type="compositionally biased region" description="Polar residues" evidence="1">
    <location>
        <begin position="147"/>
        <end position="157"/>
    </location>
</feature>
<gene>
    <name evidence="2" type="ORF">CEXT_17161</name>
</gene>
<keyword evidence="3" id="KW-1185">Reference proteome</keyword>
<feature type="compositionally biased region" description="Polar residues" evidence="1">
    <location>
        <begin position="71"/>
        <end position="86"/>
    </location>
</feature>
<proteinExistence type="predicted"/>
<name>A0AAV4RZZ3_CAEEX</name>
<organism evidence="2 3">
    <name type="scientific">Caerostris extrusa</name>
    <name type="common">Bark spider</name>
    <name type="synonym">Caerostris bankana</name>
    <dbReference type="NCBI Taxonomy" id="172846"/>
    <lineage>
        <taxon>Eukaryota</taxon>
        <taxon>Metazoa</taxon>
        <taxon>Ecdysozoa</taxon>
        <taxon>Arthropoda</taxon>
        <taxon>Chelicerata</taxon>
        <taxon>Arachnida</taxon>
        <taxon>Araneae</taxon>
        <taxon>Araneomorphae</taxon>
        <taxon>Entelegynae</taxon>
        <taxon>Araneoidea</taxon>
        <taxon>Araneidae</taxon>
        <taxon>Caerostris</taxon>
    </lineage>
</organism>
<evidence type="ECO:0000313" key="2">
    <source>
        <dbReference type="EMBL" id="GIY26947.1"/>
    </source>
</evidence>
<sequence>MLPTPDEDGESPGSGTHPDLSHRGLSEVITTHQPHLFTHSSLSSIPLITPKRASKNTKQLPKPVAREPQLSKMSRIQKASSRTRNTFNPRAVSSLESLLNSLLRNKNYRVTLSVDASRKDNYFVKLFENLPNVSSSSNARSSSSSSKEQVINDSKYVSESGVRRPSSASTKNSLKNSVYLSDFTRRPSIKPSNKTRVSVLAYKENVKTRNSETGKELVFVTIDPLVYASNNLTSSELGFTLQTHKSRRSGRNFAIEDDRKKENNHTGVMEALFPNKTILNRLTDKAKTFNDLFNYTYQISAIERGSLFPHDPFPDADKQFGKRSSFISPYISPNIVSQSSSSDTVSVTKILLFIIHFDHVFERPHLLVPKQLLVKEPIPYLVQHLTSKQIIQLQEQDSGRTTNIPTNQIVSNTSLSNIPLRAVVQEGNSTKQLTKSYRYSIGRSRQNNSANRSSLLPKLRINKTEAPASEPDTSTLSVFSEVPTEPSVASQTLLRKISETLKRLNSSSVDNRALSVETGMMAKHLESEIIRQPKMTDTENSENDAVKKPKLDPKAFYDYLLKASTGGWDVQL</sequence>
<feature type="region of interest" description="Disordered" evidence="1">
    <location>
        <begin position="133"/>
        <end position="171"/>
    </location>
</feature>
<dbReference type="EMBL" id="BPLR01008750">
    <property type="protein sequence ID" value="GIY26947.1"/>
    <property type="molecule type" value="Genomic_DNA"/>
</dbReference>
<feature type="compositionally biased region" description="Low complexity" evidence="1">
    <location>
        <begin position="134"/>
        <end position="146"/>
    </location>
</feature>
<feature type="region of interest" description="Disordered" evidence="1">
    <location>
        <begin position="1"/>
        <end position="22"/>
    </location>
</feature>
<accession>A0AAV4RZZ3</accession>
<evidence type="ECO:0000313" key="3">
    <source>
        <dbReference type="Proteomes" id="UP001054945"/>
    </source>
</evidence>
<comment type="caution">
    <text evidence="2">The sequence shown here is derived from an EMBL/GenBank/DDBJ whole genome shotgun (WGS) entry which is preliminary data.</text>
</comment>